<comment type="caution">
    <text evidence="1">The sequence shown here is derived from an EMBL/GenBank/DDBJ whole genome shotgun (WGS) entry which is preliminary data.</text>
</comment>
<organism evidence="1">
    <name type="scientific">Picea glauca</name>
    <name type="common">White spruce</name>
    <name type="synonym">Pinus glauca</name>
    <dbReference type="NCBI Taxonomy" id="3330"/>
    <lineage>
        <taxon>Eukaryota</taxon>
        <taxon>Viridiplantae</taxon>
        <taxon>Streptophyta</taxon>
        <taxon>Embryophyta</taxon>
        <taxon>Tracheophyta</taxon>
        <taxon>Spermatophyta</taxon>
        <taxon>Pinopsida</taxon>
        <taxon>Pinidae</taxon>
        <taxon>Conifers I</taxon>
        <taxon>Pinales</taxon>
        <taxon>Pinaceae</taxon>
        <taxon>Picea</taxon>
    </lineage>
</organism>
<geneLocation type="mitochondrion" evidence="1"/>
<dbReference type="EMBL" id="LKAM01000001">
    <property type="protein sequence ID" value="KUM51249.1"/>
    <property type="molecule type" value="Genomic_DNA"/>
</dbReference>
<protein>
    <submittedName>
        <fullName evidence="1">Uncharacterized protein</fullName>
    </submittedName>
</protein>
<evidence type="ECO:0000313" key="1">
    <source>
        <dbReference type="EMBL" id="KUM51249.1"/>
    </source>
</evidence>
<keyword evidence="1" id="KW-0496">Mitochondrion</keyword>
<dbReference type="AlphaFoldDB" id="A0A101M5H9"/>
<proteinExistence type="predicted"/>
<reference evidence="1" key="1">
    <citation type="journal article" date="2015" name="Genome Biol. Evol.">
        <title>Organellar Genomes of White Spruce (Picea glauca): Assembly and Annotation.</title>
        <authorList>
            <person name="Jackman S.D."/>
            <person name="Warren R.L."/>
            <person name="Gibb E.A."/>
            <person name="Vandervalk B.P."/>
            <person name="Mohamadi H."/>
            <person name="Chu J."/>
            <person name="Raymond A."/>
            <person name="Pleasance S."/>
            <person name="Coope R."/>
            <person name="Wildung M.R."/>
            <person name="Ritland C.E."/>
            <person name="Bousquet J."/>
            <person name="Jones S.J."/>
            <person name="Bohlmann J."/>
            <person name="Birol I."/>
        </authorList>
    </citation>
    <scope>NUCLEOTIDE SEQUENCE [LARGE SCALE GENOMIC DNA]</scope>
    <source>
        <tissue evidence="1">Flushing bud</tissue>
    </source>
</reference>
<name>A0A101M5H9_PICGL</name>
<gene>
    <name evidence="1" type="ORF">ABT39_MTgene1096</name>
</gene>
<accession>A0A101M5H9</accession>
<sequence length="75" mass="9064">MRLRPIPLPDHSMCGRQFFLLLLDRYWHSARSTSRSFSPEPTHRLSCSLRYHRLHFGEYIWTRLFRSVQYGSLPV</sequence>